<accession>A0A8D9M0M7</accession>
<name>A0A8D9M0M7_BRACM</name>
<protein>
    <recommendedName>
        <fullName evidence="3">DUF1985 domain-containing protein</fullName>
    </recommendedName>
</protein>
<organism evidence="1 2">
    <name type="scientific">Brassica campestris</name>
    <name type="common">Field mustard</name>
    <dbReference type="NCBI Taxonomy" id="3711"/>
    <lineage>
        <taxon>Eukaryota</taxon>
        <taxon>Viridiplantae</taxon>
        <taxon>Streptophyta</taxon>
        <taxon>Embryophyta</taxon>
        <taxon>Tracheophyta</taxon>
        <taxon>Spermatophyta</taxon>
        <taxon>Magnoliopsida</taxon>
        <taxon>eudicotyledons</taxon>
        <taxon>Gunneridae</taxon>
        <taxon>Pentapetalae</taxon>
        <taxon>rosids</taxon>
        <taxon>malvids</taxon>
        <taxon>Brassicales</taxon>
        <taxon>Brassicaceae</taxon>
        <taxon>Brassiceae</taxon>
        <taxon>Brassica</taxon>
    </lineage>
</organism>
<feature type="non-terminal residue" evidence="1">
    <location>
        <position position="1"/>
    </location>
</feature>
<dbReference type="EMBL" id="LS974618">
    <property type="protein sequence ID" value="CAG7892990.1"/>
    <property type="molecule type" value="Genomic_DNA"/>
</dbReference>
<dbReference type="Gramene" id="A02p19420.2_BraZ1">
    <property type="protein sequence ID" value="A02p19420.2_BraZ1.CDS"/>
    <property type="gene ID" value="A02g19420.2_BraZ1"/>
</dbReference>
<dbReference type="PANTHER" id="PTHR48449:SF2">
    <property type="entry name" value="UBIQUITIN-LIKE PROTEASE FAMILY PROFILE DOMAIN-CONTAINING PROTEIN"/>
    <property type="match status" value="1"/>
</dbReference>
<dbReference type="Proteomes" id="UP000694005">
    <property type="component" value="Chromosome A02"/>
</dbReference>
<evidence type="ECO:0008006" key="3">
    <source>
        <dbReference type="Google" id="ProtNLM"/>
    </source>
</evidence>
<dbReference type="PANTHER" id="PTHR48449">
    <property type="entry name" value="DUF1985 DOMAIN-CONTAINING PROTEIN"/>
    <property type="match status" value="1"/>
</dbReference>
<dbReference type="AlphaFoldDB" id="A0A8D9M0M7"/>
<sequence>MKMIKEHADAMVDLEEFFSFPWGRLAFEMLMGSIKQRNEVSLSTDTIAVKGFALALQLVMVEAVPALTEVVMESYSSSDSDSSDDGDDFILKKNRQKTLSPGHARELDKTKDVCVLFPILCGHTLNICSLQVVVVVRSIIPEDPDRPILADTLQWADEVMDQKVDNMLRLVNEGYSFTAEMFKGGATKVDVERMREIPADGGKRKRKTKPVNQKETEEEKRIAAIVLSMLQSEFERVDANVANAVSLSDKTAVQVESLETRIMVAIKNELQKFKEEVIRSVMEIHNKE</sequence>
<evidence type="ECO:0000313" key="2">
    <source>
        <dbReference type="Proteomes" id="UP000694005"/>
    </source>
</evidence>
<reference evidence="1 2" key="1">
    <citation type="submission" date="2021-07" db="EMBL/GenBank/DDBJ databases">
        <authorList>
            <consortium name="Genoscope - CEA"/>
            <person name="William W."/>
        </authorList>
    </citation>
    <scope>NUCLEOTIDE SEQUENCE [LARGE SCALE GENOMIC DNA]</scope>
</reference>
<proteinExistence type="predicted"/>
<evidence type="ECO:0000313" key="1">
    <source>
        <dbReference type="EMBL" id="CAG7892990.1"/>
    </source>
</evidence>
<gene>
    <name evidence="1" type="ORF">BRAPAZ1V2_A02P19420.2</name>
</gene>